<gene>
    <name evidence="1" type="ORF">F8O03_09390</name>
</gene>
<protein>
    <submittedName>
        <fullName evidence="1">Uncharacterized protein</fullName>
    </submittedName>
</protein>
<dbReference type="GO" id="GO:0003676">
    <property type="term" value="F:nucleic acid binding"/>
    <property type="evidence" value="ECO:0007669"/>
    <property type="project" value="InterPro"/>
</dbReference>
<proteinExistence type="predicted"/>
<dbReference type="Gene3D" id="3.30.420.10">
    <property type="entry name" value="Ribonuclease H-like superfamily/Ribonuclease H"/>
    <property type="match status" value="1"/>
</dbReference>
<accession>A0A7J5B3J6</accession>
<dbReference type="EMBL" id="WBJX01000002">
    <property type="protein sequence ID" value="KAB1638579.1"/>
    <property type="molecule type" value="Genomic_DNA"/>
</dbReference>
<evidence type="ECO:0000313" key="1">
    <source>
        <dbReference type="EMBL" id="KAB1638579.1"/>
    </source>
</evidence>
<dbReference type="Proteomes" id="UP000490386">
    <property type="component" value="Unassembled WGS sequence"/>
</dbReference>
<sequence length="104" mass="11299">MDARIAAYFESHADGVPLLLIGNSITLDRNFLREHLPLTFAKLHHRSVDLTSVELPFARRPGLDIDRVAPSTGHLAIDDVDACLATGRNIGDTIQAVLAAVDRS</sequence>
<keyword evidence="2" id="KW-1185">Reference proteome</keyword>
<dbReference type="AlphaFoldDB" id="A0A7J5B3J6"/>
<comment type="caution">
    <text evidence="1">The sequence shown here is derived from an EMBL/GenBank/DDBJ whole genome shotgun (WGS) entry which is preliminary data.</text>
</comment>
<dbReference type="OrthoDB" id="369765at85006"/>
<evidence type="ECO:0000313" key="2">
    <source>
        <dbReference type="Proteomes" id="UP000490386"/>
    </source>
</evidence>
<name>A0A7J5B3J6_9MICO</name>
<dbReference type="InterPro" id="IPR036397">
    <property type="entry name" value="RNaseH_sf"/>
</dbReference>
<reference evidence="1 2" key="1">
    <citation type="submission" date="2019-09" db="EMBL/GenBank/DDBJ databases">
        <title>Phylogeny of genus Pseudoclavibacter and closely related genus.</title>
        <authorList>
            <person name="Li Y."/>
        </authorList>
    </citation>
    <scope>NUCLEOTIDE SEQUENCE [LARGE SCALE GENOMIC DNA]</scope>
    <source>
        <strain evidence="1 2">THG-MD12</strain>
    </source>
</reference>
<organism evidence="1 2">
    <name type="scientific">Pseudoclavibacter terrae</name>
    <dbReference type="NCBI Taxonomy" id="1530195"/>
    <lineage>
        <taxon>Bacteria</taxon>
        <taxon>Bacillati</taxon>
        <taxon>Actinomycetota</taxon>
        <taxon>Actinomycetes</taxon>
        <taxon>Micrococcales</taxon>
        <taxon>Microbacteriaceae</taxon>
        <taxon>Pseudoclavibacter</taxon>
    </lineage>
</organism>